<feature type="disulfide bond" evidence="7">
    <location>
        <begin position="75"/>
        <end position="128"/>
    </location>
</feature>
<dbReference type="GO" id="GO:0010989">
    <property type="term" value="P:negative regulation of low-density lipoprotein particle clearance"/>
    <property type="evidence" value="ECO:0007669"/>
    <property type="project" value="Ensembl"/>
</dbReference>
<dbReference type="InterPro" id="IPR020423">
    <property type="entry name" value="IL-10_CS"/>
</dbReference>
<evidence type="ECO:0000313" key="11">
    <source>
        <dbReference type="RefSeq" id="XP_021032399.1"/>
    </source>
</evidence>
<keyword evidence="9" id="KW-0812">Transmembrane</keyword>
<gene>
    <name evidence="11" type="primary">Il19</name>
</gene>
<keyword evidence="4 8" id="KW-0964">Secreted</keyword>
<dbReference type="GO" id="GO:0005615">
    <property type="term" value="C:extracellular space"/>
    <property type="evidence" value="ECO:0007669"/>
    <property type="project" value="UniProtKB-UniRule"/>
</dbReference>
<dbReference type="PROSITE" id="PS00520">
    <property type="entry name" value="INTERLEUKIN_10"/>
    <property type="match status" value="1"/>
</dbReference>
<dbReference type="KEGG" id="mcal:110305002"/>
<keyword evidence="9" id="KW-0472">Membrane</keyword>
<evidence type="ECO:0000256" key="1">
    <source>
        <dbReference type="ARBA" id="ARBA00004613"/>
    </source>
</evidence>
<keyword evidence="9" id="KW-1133">Transmembrane helix</keyword>
<keyword evidence="5" id="KW-0732">Signal</keyword>
<dbReference type="PANTHER" id="PTHR48482:SF3">
    <property type="entry name" value="INTERLEUKIN-19"/>
    <property type="match status" value="1"/>
</dbReference>
<dbReference type="GO" id="GO:2001237">
    <property type="term" value="P:negative regulation of extrinsic apoptotic signaling pathway"/>
    <property type="evidence" value="ECO:0007669"/>
    <property type="project" value="Ensembl"/>
</dbReference>
<comment type="subcellular location">
    <subcellularLocation>
        <location evidence="1 8">Secreted</location>
    </subcellularLocation>
</comment>
<dbReference type="GO" id="GO:0005125">
    <property type="term" value="F:cytokine activity"/>
    <property type="evidence" value="ECO:0007669"/>
    <property type="project" value="UniProtKB-UniRule"/>
</dbReference>
<comment type="similarity">
    <text evidence="2 8">Belongs to the IL-10 family.</text>
</comment>
<dbReference type="InterPro" id="IPR020421">
    <property type="entry name" value="IL-19"/>
</dbReference>
<dbReference type="RefSeq" id="XP_021032399.1">
    <property type="nucleotide sequence ID" value="XM_021176740.2"/>
</dbReference>
<dbReference type="InterPro" id="IPR020443">
    <property type="entry name" value="IL-10/19/20/24/26"/>
</dbReference>
<name>A0A6P5QGM9_MUSCR</name>
<dbReference type="PRINTS" id="PR01934">
    <property type="entry name" value="INTRLEUKIN19"/>
</dbReference>
<dbReference type="Pfam" id="PF00726">
    <property type="entry name" value="IL10"/>
    <property type="match status" value="1"/>
</dbReference>
<dbReference type="GO" id="GO:0072593">
    <property type="term" value="P:reactive oxygen species metabolic process"/>
    <property type="evidence" value="ECO:0007669"/>
    <property type="project" value="Ensembl"/>
</dbReference>
<dbReference type="GeneID" id="110305002"/>
<feature type="transmembrane region" description="Helical" evidence="9">
    <location>
        <begin position="6"/>
        <end position="25"/>
    </location>
</feature>
<accession>A0A6P5QGM9</accession>
<evidence type="ECO:0000313" key="10">
    <source>
        <dbReference type="Proteomes" id="UP000515126"/>
    </source>
</evidence>
<evidence type="ECO:0000256" key="9">
    <source>
        <dbReference type="SAM" id="Phobius"/>
    </source>
</evidence>
<dbReference type="Proteomes" id="UP000515126">
    <property type="component" value="Chromosome 1"/>
</dbReference>
<keyword evidence="6 7" id="KW-1015">Disulfide bond</keyword>
<dbReference type="Gene3D" id="1.20.1250.10">
    <property type="match status" value="1"/>
</dbReference>
<evidence type="ECO:0000256" key="4">
    <source>
        <dbReference type="ARBA" id="ARBA00022525"/>
    </source>
</evidence>
<feature type="disulfide bond" evidence="7">
    <location>
        <begin position="28"/>
        <end position="120"/>
    </location>
</feature>
<keyword evidence="3 8" id="KW-0202">Cytokine</keyword>
<evidence type="ECO:0000256" key="2">
    <source>
        <dbReference type="ARBA" id="ARBA00008813"/>
    </source>
</evidence>
<evidence type="ECO:0000256" key="5">
    <source>
        <dbReference type="ARBA" id="ARBA00022729"/>
    </source>
</evidence>
<dbReference type="FunFam" id="1.20.1250.10:FF:000019">
    <property type="entry name" value="Interleukin 20"/>
    <property type="match status" value="1"/>
</dbReference>
<dbReference type="AlphaFoldDB" id="A0A6P5QGM9"/>
<evidence type="ECO:0000256" key="7">
    <source>
        <dbReference type="PIRSR" id="PIRSR620443-51"/>
    </source>
</evidence>
<dbReference type="PANTHER" id="PTHR48482">
    <property type="entry name" value="INTERLEUKIN-19-RELATED"/>
    <property type="match status" value="1"/>
</dbReference>
<evidence type="ECO:0000256" key="8">
    <source>
        <dbReference type="RuleBase" id="RU368043"/>
    </source>
</evidence>
<reference evidence="11" key="1">
    <citation type="submission" date="2025-08" db="UniProtKB">
        <authorList>
            <consortium name="RefSeq"/>
        </authorList>
    </citation>
    <scope>IDENTIFICATION</scope>
</reference>
<dbReference type="CTD" id="29949"/>
<evidence type="ECO:0000256" key="3">
    <source>
        <dbReference type="ARBA" id="ARBA00022514"/>
    </source>
</evidence>
<dbReference type="GO" id="GO:2001244">
    <property type="term" value="P:positive regulation of intrinsic apoptotic signaling pathway"/>
    <property type="evidence" value="ECO:0007669"/>
    <property type="project" value="Ensembl"/>
</dbReference>
<dbReference type="InterPro" id="IPR009079">
    <property type="entry name" value="4_helix_cytokine-like_core"/>
</dbReference>
<evidence type="ECO:0000256" key="6">
    <source>
        <dbReference type="ARBA" id="ARBA00023157"/>
    </source>
</evidence>
<comment type="function">
    <text evidence="8">Immune regulatory cytokine.</text>
</comment>
<feature type="disulfide bond" evidence="7">
    <location>
        <begin position="74"/>
        <end position="126"/>
    </location>
</feature>
<keyword evidence="10" id="KW-1185">Reference proteome</keyword>
<protein>
    <recommendedName>
        <fullName evidence="8">Interleukin family protein</fullName>
    </recommendedName>
</protein>
<organism evidence="10 11">
    <name type="scientific">Mus caroli</name>
    <name type="common">Ryukyu mouse</name>
    <name type="synonym">Ricefield mouse</name>
    <dbReference type="NCBI Taxonomy" id="10089"/>
    <lineage>
        <taxon>Eukaryota</taxon>
        <taxon>Metazoa</taxon>
        <taxon>Chordata</taxon>
        <taxon>Craniata</taxon>
        <taxon>Vertebrata</taxon>
        <taxon>Euteleostomi</taxon>
        <taxon>Mammalia</taxon>
        <taxon>Eutheria</taxon>
        <taxon>Euarchontoglires</taxon>
        <taxon>Glires</taxon>
        <taxon>Rodentia</taxon>
        <taxon>Myomorpha</taxon>
        <taxon>Muroidea</taxon>
        <taxon>Muridae</taxon>
        <taxon>Murinae</taxon>
        <taxon>Mus</taxon>
        <taxon>Mus</taxon>
    </lineage>
</organism>
<sequence>MKAQCASPWLLGMTFILCSVHIYSLRRCLISVDMRLIEKSFHEIKRAMQTKDTFKNVTILSLENLRSTKPGDVCCMTNNLLTFYRDRVFKDHQERSLEVMRRISSIANSFLCMQKTLERCQVHRQCNCSQEATNATRIIHDNYNQLEVSSAALKSLGELNILLAWIDRNHQETPAA</sequence>
<dbReference type="SUPFAM" id="SSF47266">
    <property type="entry name" value="4-helical cytokines"/>
    <property type="match status" value="1"/>
</dbReference>
<proteinExistence type="inferred from homology"/>